<evidence type="ECO:0000259" key="2">
    <source>
        <dbReference type="Pfam" id="PF03428"/>
    </source>
</evidence>
<feature type="compositionally biased region" description="Basic and acidic residues" evidence="1">
    <location>
        <begin position="275"/>
        <end position="290"/>
    </location>
</feature>
<dbReference type="EMBL" id="JABEQY010000001">
    <property type="protein sequence ID" value="NNH61818.1"/>
    <property type="molecule type" value="Genomic_DNA"/>
</dbReference>
<evidence type="ECO:0000313" key="4">
    <source>
        <dbReference type="EMBL" id="NNH61818.1"/>
    </source>
</evidence>
<dbReference type="Proteomes" id="UP000530654">
    <property type="component" value="Unassembled WGS sequence"/>
</dbReference>
<dbReference type="InterPro" id="IPR005090">
    <property type="entry name" value="RepC_N"/>
</dbReference>
<reference evidence="4 5" key="1">
    <citation type="submission" date="2020-04" db="EMBL/GenBank/DDBJ databases">
        <title>Rhizobium bacterial biofertilizers improve the content of phenolic compounds of Lactuca sativa L. under non-saline and saline-stress conditions.</title>
        <authorList>
            <person name="Ayuso-Calles M."/>
            <person name="Garcia-Estevez I."/>
            <person name="Jimenez-Gomez A."/>
            <person name="Flores-Felix J.D."/>
            <person name="Escribano-Bailon M."/>
            <person name="Rivas R."/>
        </authorList>
    </citation>
    <scope>NUCLEOTIDE SEQUENCE [LARGE SCALE GENOMIC DNA]</scope>
    <source>
        <strain evidence="4 5">GPTR02</strain>
    </source>
</reference>
<protein>
    <submittedName>
        <fullName evidence="4">Replication initiation protein RepC</fullName>
    </submittedName>
</protein>
<dbReference type="InterPro" id="IPR047611">
    <property type="entry name" value="RepABC_RepC"/>
</dbReference>
<dbReference type="RefSeq" id="WP_017968547.1">
    <property type="nucleotide sequence ID" value="NZ_JABEQY010000001.1"/>
</dbReference>
<evidence type="ECO:0000313" key="5">
    <source>
        <dbReference type="Proteomes" id="UP000530654"/>
    </source>
</evidence>
<evidence type="ECO:0000256" key="1">
    <source>
        <dbReference type="SAM" id="MobiDB-lite"/>
    </source>
</evidence>
<feature type="region of interest" description="Disordered" evidence="1">
    <location>
        <begin position="239"/>
        <end position="290"/>
    </location>
</feature>
<feature type="compositionally biased region" description="Polar residues" evidence="1">
    <location>
        <begin position="248"/>
        <end position="267"/>
    </location>
</feature>
<dbReference type="AlphaFoldDB" id="A0A7Y2W3B3"/>
<dbReference type="NCBIfam" id="NF010396">
    <property type="entry name" value="PRK13824.1"/>
    <property type="match status" value="1"/>
</dbReference>
<feature type="domain" description="Plasmid replication protein C N-terminal" evidence="2">
    <location>
        <begin position="13"/>
        <end position="186"/>
    </location>
</feature>
<gene>
    <name evidence="4" type="ORF">HLI17_00695</name>
</gene>
<evidence type="ECO:0000259" key="3">
    <source>
        <dbReference type="Pfam" id="PF11800"/>
    </source>
</evidence>
<sequence length="404" mass="44369">MEPQYVSTPFGRRSMTLGMLASQESASKVDPDASVDKWKIFRALCEAKDMVGVSDRALAVLNALLTFYPKNEIAEANGFVVFPSNEQLSLRTHGMAGTTLRRNLAMLVEAGLIIRRDSPNGKRFARRNGEGGLGEAFGFSLAPLLVRAREIEAQAAQVMAAKLEWKRLRERLTLCRRDITKLIEIALEEEIAGEWIEMQKHFNLLSASLPRRPSAAEMESLLADLEAFRQLIVKTLESKSKTEKTDANDNQNGRHIHNSNPNPQSELEPSFETKQGAKPEEEPQPWREPPKSFPLAMVLQACPEIIAYGPGGGIGSWRDLMAAAVIVRSTLGVSPSAYQLACDVMGPENAATVIACILERGGHINSAGGYLRDLTRRAERGEFSLGPMLMALMRANGPTARKTG</sequence>
<organism evidence="4 5">
    <name type="scientific">Rhizobium laguerreae</name>
    <dbReference type="NCBI Taxonomy" id="1076926"/>
    <lineage>
        <taxon>Bacteria</taxon>
        <taxon>Pseudomonadati</taxon>
        <taxon>Pseudomonadota</taxon>
        <taxon>Alphaproteobacteria</taxon>
        <taxon>Hyphomicrobiales</taxon>
        <taxon>Rhizobiaceae</taxon>
        <taxon>Rhizobium/Agrobacterium group</taxon>
        <taxon>Rhizobium</taxon>
    </lineage>
</organism>
<dbReference type="InterPro" id="IPR021760">
    <property type="entry name" value="RepC_C"/>
</dbReference>
<feature type="domain" description="Plasmid replication protein C C-terminal" evidence="3">
    <location>
        <begin position="294"/>
        <end position="395"/>
    </location>
</feature>
<dbReference type="Pfam" id="PF03428">
    <property type="entry name" value="RP-C"/>
    <property type="match status" value="1"/>
</dbReference>
<dbReference type="Pfam" id="PF11800">
    <property type="entry name" value="RP-C_C"/>
    <property type="match status" value="1"/>
</dbReference>
<dbReference type="NCBIfam" id="NF040974">
    <property type="entry name" value="RepABC_RepC"/>
    <property type="match status" value="1"/>
</dbReference>
<name>A0A7Y2W3B3_9HYPH</name>
<comment type="caution">
    <text evidence="4">The sequence shown here is derived from an EMBL/GenBank/DDBJ whole genome shotgun (WGS) entry which is preliminary data.</text>
</comment>
<accession>A0A7Y2W3B3</accession>
<proteinExistence type="predicted"/>